<dbReference type="EMBL" id="CYYR01000050">
    <property type="protein sequence ID" value="CUO55912.1"/>
    <property type="molecule type" value="Genomic_DNA"/>
</dbReference>
<organism evidence="1 2">
    <name type="scientific">Roseburia inulinivorans</name>
    <dbReference type="NCBI Taxonomy" id="360807"/>
    <lineage>
        <taxon>Bacteria</taxon>
        <taxon>Bacillati</taxon>
        <taxon>Bacillota</taxon>
        <taxon>Clostridia</taxon>
        <taxon>Lachnospirales</taxon>
        <taxon>Lachnospiraceae</taxon>
        <taxon>Roseburia</taxon>
    </lineage>
</organism>
<sequence length="90" mass="10676">MEWKQIEILRVHEFEAVNQMSSSMGEYGGIVKKAEYQYNGLGHRINQKIWKYEQVQPENSEHQIQYILDLTRTVLQFVTKRGQLYGNGDR</sequence>
<name>A0A174G041_9FIRM</name>
<gene>
    <name evidence="1" type="ORF">ERS852392_03513</name>
</gene>
<reference evidence="1 2" key="1">
    <citation type="submission" date="2015-09" db="EMBL/GenBank/DDBJ databases">
        <authorList>
            <consortium name="Pathogen Informatics"/>
        </authorList>
    </citation>
    <scope>NUCLEOTIDE SEQUENCE [LARGE SCALE GENOMIC DNA]</scope>
    <source>
        <strain evidence="1 2">2789STDY5608835</strain>
    </source>
</reference>
<accession>A0A174G041</accession>
<dbReference type="RefSeq" id="WP_055303517.1">
    <property type="nucleotide sequence ID" value="NZ_CYYR01000050.1"/>
</dbReference>
<evidence type="ECO:0000313" key="1">
    <source>
        <dbReference type="EMBL" id="CUO55912.1"/>
    </source>
</evidence>
<evidence type="ECO:0000313" key="2">
    <source>
        <dbReference type="Proteomes" id="UP000095395"/>
    </source>
</evidence>
<dbReference type="AlphaFoldDB" id="A0A174G041"/>
<protein>
    <submittedName>
        <fullName evidence="1">Uncharacterized protein</fullName>
    </submittedName>
</protein>
<dbReference type="Proteomes" id="UP000095395">
    <property type="component" value="Unassembled WGS sequence"/>
</dbReference>
<proteinExistence type="predicted"/>